<dbReference type="AlphaFoldDB" id="A0A150R7N9"/>
<feature type="region of interest" description="Disordered" evidence="1">
    <location>
        <begin position="106"/>
        <end position="129"/>
    </location>
</feature>
<feature type="region of interest" description="Disordered" evidence="1">
    <location>
        <begin position="224"/>
        <end position="257"/>
    </location>
</feature>
<dbReference type="EMBL" id="JEMC01004049">
    <property type="protein sequence ID" value="KYF76262.1"/>
    <property type="molecule type" value="Genomic_DNA"/>
</dbReference>
<organism evidence="2 3">
    <name type="scientific">Sorangium cellulosum</name>
    <name type="common">Polyangium cellulosum</name>
    <dbReference type="NCBI Taxonomy" id="56"/>
    <lineage>
        <taxon>Bacteria</taxon>
        <taxon>Pseudomonadati</taxon>
        <taxon>Myxococcota</taxon>
        <taxon>Polyangia</taxon>
        <taxon>Polyangiales</taxon>
        <taxon>Polyangiaceae</taxon>
        <taxon>Sorangium</taxon>
    </lineage>
</organism>
<dbReference type="Proteomes" id="UP000075515">
    <property type="component" value="Unassembled WGS sequence"/>
</dbReference>
<accession>A0A150R7N9</accession>
<evidence type="ECO:0000313" key="3">
    <source>
        <dbReference type="Proteomes" id="UP000075515"/>
    </source>
</evidence>
<comment type="caution">
    <text evidence="2">The sequence shown here is derived from an EMBL/GenBank/DDBJ whole genome shotgun (WGS) entry which is preliminary data.</text>
</comment>
<feature type="region of interest" description="Disordered" evidence="1">
    <location>
        <begin position="145"/>
        <end position="164"/>
    </location>
</feature>
<evidence type="ECO:0000313" key="2">
    <source>
        <dbReference type="EMBL" id="KYF76262.1"/>
    </source>
</evidence>
<proteinExistence type="predicted"/>
<name>A0A150R7N9_SORCE</name>
<sequence>MGDLHLHAPRSPHDGLGVLRQVGLALARLEDDVLERHVLVDRQGWPHGRVILAHQRDELDVEHALSPEPLARDDDVIQDELDLAEPHFILQQRPGLAADLDPDASAELLEPPQKPGQENGLSEVADPQLEGVARRVVEGVRLSERGLDQVERPPDRAGEREGARRRSHLLAATHEEIVVEQQPHPSQSAAHGWLGHAEALGCPCHVALGEHDVEHGEQVQVHGAQARERRCAHAERVARPHHVPRSARGGASSSAPP</sequence>
<evidence type="ECO:0000256" key="1">
    <source>
        <dbReference type="SAM" id="MobiDB-lite"/>
    </source>
</evidence>
<feature type="compositionally biased region" description="Basic and acidic residues" evidence="1">
    <location>
        <begin position="225"/>
        <end position="238"/>
    </location>
</feature>
<protein>
    <submittedName>
        <fullName evidence="2">Uncharacterized protein</fullName>
    </submittedName>
</protein>
<feature type="compositionally biased region" description="Low complexity" evidence="1">
    <location>
        <begin position="246"/>
        <end position="257"/>
    </location>
</feature>
<gene>
    <name evidence="2" type="ORF">BE18_26060</name>
</gene>
<dbReference type="AntiFam" id="ANF00093">
    <property type="entry name" value="Shadow ORF (opposite nagR)"/>
</dbReference>
<reference evidence="2 3" key="1">
    <citation type="submission" date="2014-02" db="EMBL/GenBank/DDBJ databases">
        <title>The small core and large imbalanced accessory genome model reveals a collaborative survival strategy of Sorangium cellulosum strains in nature.</title>
        <authorList>
            <person name="Han K."/>
            <person name="Peng R."/>
            <person name="Blom J."/>
            <person name="Li Y.-Z."/>
        </authorList>
    </citation>
    <scope>NUCLEOTIDE SEQUENCE [LARGE SCALE GENOMIC DNA]</scope>
    <source>
        <strain evidence="2 3">So0149</strain>
    </source>
</reference>